<evidence type="ECO:0000256" key="15">
    <source>
        <dbReference type="PROSITE-ProRule" id="PRU01319"/>
    </source>
</evidence>
<evidence type="ECO:0000256" key="8">
    <source>
        <dbReference type="ARBA" id="ARBA00022490"/>
    </source>
</evidence>
<evidence type="ECO:0000256" key="16">
    <source>
        <dbReference type="RuleBase" id="RU003515"/>
    </source>
</evidence>
<dbReference type="InterPro" id="IPR001352">
    <property type="entry name" value="RNase_HII/HIII"/>
</dbReference>
<protein>
    <recommendedName>
        <fullName evidence="7 14">Ribonuclease HII</fullName>
        <shortName evidence="14">RNase HII</shortName>
        <ecNumber evidence="6 14">3.1.26.4</ecNumber>
    </recommendedName>
</protein>
<dbReference type="CDD" id="cd07182">
    <property type="entry name" value="RNase_HII_bacteria_HII_like"/>
    <property type="match status" value="1"/>
</dbReference>
<evidence type="ECO:0000256" key="1">
    <source>
        <dbReference type="ARBA" id="ARBA00000077"/>
    </source>
</evidence>
<comment type="function">
    <text evidence="3 14 16">Endonuclease that specifically degrades the RNA of RNA-DNA hybrids.</text>
</comment>
<dbReference type="SUPFAM" id="SSF53098">
    <property type="entry name" value="Ribonuclease H-like"/>
    <property type="match status" value="1"/>
</dbReference>
<feature type="domain" description="RNase H type-2" evidence="17">
    <location>
        <begin position="19"/>
        <end position="207"/>
    </location>
</feature>
<dbReference type="GO" id="GO:0006298">
    <property type="term" value="P:mismatch repair"/>
    <property type="evidence" value="ECO:0007669"/>
    <property type="project" value="TreeGrafter"/>
</dbReference>
<evidence type="ECO:0000313" key="18">
    <source>
        <dbReference type="EMBL" id="QKI89227.1"/>
    </source>
</evidence>
<dbReference type="KEGG" id="txa:HQN79_06440"/>
<sequence>MKNTQQIDLFANDSPEDSQVIIGVDEVGRGPLIGDVVAAAVILPDDCSLPLADSKKLSEKKRELLFDQICEQAVAYSIQVASPEEIDELNILQATMLAMTRAIESVASQSRFDLVMVDGNRCPDIKYPCQSVIKGDAKIKAISAASILAKVYRDRQMIELDQRYPEYGFAKHKGYPTAEHMSRLQNLPVLEQYRRSFKPVRLLLEQS</sequence>
<feature type="binding site" evidence="14 15">
    <location>
        <position position="118"/>
    </location>
    <ligand>
        <name>a divalent metal cation</name>
        <dbReference type="ChEBI" id="CHEBI:60240"/>
    </ligand>
</feature>
<dbReference type="EC" id="3.1.26.4" evidence="6 14"/>
<dbReference type="InterPro" id="IPR012337">
    <property type="entry name" value="RNaseH-like_sf"/>
</dbReference>
<proteinExistence type="inferred from homology"/>
<keyword evidence="13 14" id="KW-0464">Manganese</keyword>
<dbReference type="InterPro" id="IPR036397">
    <property type="entry name" value="RNaseH_sf"/>
</dbReference>
<comment type="subcellular location">
    <subcellularLocation>
        <location evidence="4 14">Cytoplasm</location>
    </subcellularLocation>
</comment>
<dbReference type="AlphaFoldDB" id="A0A7D4TE85"/>
<dbReference type="Proteomes" id="UP000504724">
    <property type="component" value="Chromosome"/>
</dbReference>
<dbReference type="FunFam" id="3.30.420.10:FF:000006">
    <property type="entry name" value="Ribonuclease HII"/>
    <property type="match status" value="1"/>
</dbReference>
<feature type="binding site" evidence="14 15">
    <location>
        <position position="25"/>
    </location>
    <ligand>
        <name>a divalent metal cation</name>
        <dbReference type="ChEBI" id="CHEBI:60240"/>
    </ligand>
</feature>
<keyword evidence="19" id="KW-1185">Reference proteome</keyword>
<dbReference type="PROSITE" id="PS51975">
    <property type="entry name" value="RNASE_H_2"/>
    <property type="match status" value="1"/>
</dbReference>
<accession>A0A7D4TE85</accession>
<evidence type="ECO:0000256" key="5">
    <source>
        <dbReference type="ARBA" id="ARBA00007383"/>
    </source>
</evidence>
<evidence type="ECO:0000256" key="14">
    <source>
        <dbReference type="HAMAP-Rule" id="MF_00052"/>
    </source>
</evidence>
<dbReference type="EMBL" id="CP054020">
    <property type="protein sequence ID" value="QKI89227.1"/>
    <property type="molecule type" value="Genomic_DNA"/>
</dbReference>
<evidence type="ECO:0000259" key="17">
    <source>
        <dbReference type="PROSITE" id="PS51975"/>
    </source>
</evidence>
<evidence type="ECO:0000256" key="11">
    <source>
        <dbReference type="ARBA" id="ARBA00022759"/>
    </source>
</evidence>
<dbReference type="NCBIfam" id="NF000596">
    <property type="entry name" value="PRK00015.1-4"/>
    <property type="match status" value="1"/>
</dbReference>
<name>A0A7D4TE85_9GAMM</name>
<evidence type="ECO:0000256" key="3">
    <source>
        <dbReference type="ARBA" id="ARBA00004065"/>
    </source>
</evidence>
<comment type="catalytic activity">
    <reaction evidence="1 14 15 16">
        <text>Endonucleolytic cleavage to 5'-phosphomonoester.</text>
        <dbReference type="EC" id="3.1.26.4"/>
    </reaction>
</comment>
<comment type="cofactor">
    <cofactor evidence="14 15">
        <name>Mn(2+)</name>
        <dbReference type="ChEBI" id="CHEBI:29035"/>
    </cofactor>
    <cofactor evidence="14 15">
        <name>Mg(2+)</name>
        <dbReference type="ChEBI" id="CHEBI:18420"/>
    </cofactor>
    <text evidence="14 15">Manganese or magnesium. Binds 1 divalent metal ion per monomer in the absence of substrate. May bind a second metal ion after substrate binding.</text>
</comment>
<dbReference type="PANTHER" id="PTHR10954">
    <property type="entry name" value="RIBONUCLEASE H2 SUBUNIT A"/>
    <property type="match status" value="1"/>
</dbReference>
<dbReference type="NCBIfam" id="NF000595">
    <property type="entry name" value="PRK00015.1-3"/>
    <property type="match status" value="1"/>
</dbReference>
<evidence type="ECO:0000256" key="2">
    <source>
        <dbReference type="ARBA" id="ARBA00001946"/>
    </source>
</evidence>
<evidence type="ECO:0000256" key="6">
    <source>
        <dbReference type="ARBA" id="ARBA00012180"/>
    </source>
</evidence>
<dbReference type="Pfam" id="PF01351">
    <property type="entry name" value="RNase_HII"/>
    <property type="match status" value="1"/>
</dbReference>
<dbReference type="Gene3D" id="3.30.420.10">
    <property type="entry name" value="Ribonuclease H-like superfamily/Ribonuclease H"/>
    <property type="match status" value="1"/>
</dbReference>
<keyword evidence="12 14" id="KW-0378">Hydrolase</keyword>
<dbReference type="GO" id="GO:0030145">
    <property type="term" value="F:manganese ion binding"/>
    <property type="evidence" value="ECO:0007669"/>
    <property type="project" value="UniProtKB-UniRule"/>
</dbReference>
<comment type="similarity">
    <text evidence="5 14 16">Belongs to the RNase HII family.</text>
</comment>
<dbReference type="GO" id="GO:0004523">
    <property type="term" value="F:RNA-DNA hybrid ribonuclease activity"/>
    <property type="evidence" value="ECO:0007669"/>
    <property type="project" value="UniProtKB-UniRule"/>
</dbReference>
<evidence type="ECO:0000256" key="13">
    <source>
        <dbReference type="ARBA" id="ARBA00023211"/>
    </source>
</evidence>
<keyword evidence="9 14" id="KW-0540">Nuclease</keyword>
<reference evidence="18 19" key="1">
    <citation type="submission" date="2020-05" db="EMBL/GenBank/DDBJ databases">
        <title>Thiomicrorhabdus sediminis sp.nov. and Thiomicrorhabdus xiamenensis sp.nov., novel sulfur-oxidizing bacteria isolated from coastal sediment.</title>
        <authorList>
            <person name="Liu X."/>
        </authorList>
    </citation>
    <scope>NUCLEOTIDE SEQUENCE [LARGE SCALE GENOMIC DNA]</scope>
    <source>
        <strain evidence="18 19">G2</strain>
    </source>
</reference>
<evidence type="ECO:0000256" key="7">
    <source>
        <dbReference type="ARBA" id="ARBA00019179"/>
    </source>
</evidence>
<dbReference type="GO" id="GO:0005737">
    <property type="term" value="C:cytoplasm"/>
    <property type="evidence" value="ECO:0007669"/>
    <property type="project" value="UniProtKB-SubCell"/>
</dbReference>
<evidence type="ECO:0000256" key="4">
    <source>
        <dbReference type="ARBA" id="ARBA00004496"/>
    </source>
</evidence>
<dbReference type="RefSeq" id="WP_173285125.1">
    <property type="nucleotide sequence ID" value="NZ_CP054020.1"/>
</dbReference>
<dbReference type="GO" id="GO:0032299">
    <property type="term" value="C:ribonuclease H2 complex"/>
    <property type="evidence" value="ECO:0007669"/>
    <property type="project" value="TreeGrafter"/>
</dbReference>
<keyword evidence="8 14" id="KW-0963">Cytoplasm</keyword>
<dbReference type="PANTHER" id="PTHR10954:SF18">
    <property type="entry name" value="RIBONUCLEASE HII"/>
    <property type="match status" value="1"/>
</dbReference>
<gene>
    <name evidence="14 18" type="primary">rnhB</name>
    <name evidence="18" type="ORF">HQN79_06440</name>
</gene>
<evidence type="ECO:0000256" key="9">
    <source>
        <dbReference type="ARBA" id="ARBA00022722"/>
    </source>
</evidence>
<keyword evidence="11 14" id="KW-0255">Endonuclease</keyword>
<keyword evidence="10 14" id="KW-0479">Metal-binding</keyword>
<evidence type="ECO:0000256" key="10">
    <source>
        <dbReference type="ARBA" id="ARBA00022723"/>
    </source>
</evidence>
<dbReference type="GO" id="GO:0003723">
    <property type="term" value="F:RNA binding"/>
    <property type="evidence" value="ECO:0007669"/>
    <property type="project" value="UniProtKB-UniRule"/>
</dbReference>
<feature type="binding site" evidence="14 15">
    <location>
        <position position="26"/>
    </location>
    <ligand>
        <name>a divalent metal cation</name>
        <dbReference type="ChEBI" id="CHEBI:60240"/>
    </ligand>
</feature>
<organism evidence="18 19">
    <name type="scientific">Thiomicrorhabdus xiamenensis</name>
    <dbReference type="NCBI Taxonomy" id="2739063"/>
    <lineage>
        <taxon>Bacteria</taxon>
        <taxon>Pseudomonadati</taxon>
        <taxon>Pseudomonadota</taxon>
        <taxon>Gammaproteobacteria</taxon>
        <taxon>Thiotrichales</taxon>
        <taxon>Piscirickettsiaceae</taxon>
        <taxon>Thiomicrorhabdus</taxon>
    </lineage>
</organism>
<dbReference type="HAMAP" id="MF_00052_B">
    <property type="entry name" value="RNase_HII_B"/>
    <property type="match status" value="1"/>
</dbReference>
<evidence type="ECO:0000313" key="19">
    <source>
        <dbReference type="Proteomes" id="UP000504724"/>
    </source>
</evidence>
<dbReference type="GO" id="GO:0043137">
    <property type="term" value="P:DNA replication, removal of RNA primer"/>
    <property type="evidence" value="ECO:0007669"/>
    <property type="project" value="TreeGrafter"/>
</dbReference>
<dbReference type="InterPro" id="IPR024567">
    <property type="entry name" value="RNase_HII/HIII_dom"/>
</dbReference>
<dbReference type="InterPro" id="IPR022898">
    <property type="entry name" value="RNase_HII"/>
</dbReference>
<evidence type="ECO:0000256" key="12">
    <source>
        <dbReference type="ARBA" id="ARBA00022801"/>
    </source>
</evidence>
<comment type="cofactor">
    <cofactor evidence="2">
        <name>Mg(2+)</name>
        <dbReference type="ChEBI" id="CHEBI:18420"/>
    </cofactor>
</comment>